<dbReference type="EMBL" id="BKCJ011728784">
    <property type="protein sequence ID" value="GFD48740.1"/>
    <property type="molecule type" value="Genomic_DNA"/>
</dbReference>
<evidence type="ECO:0008006" key="3">
    <source>
        <dbReference type="Google" id="ProtNLM"/>
    </source>
</evidence>
<accession>A0A699WR96</accession>
<protein>
    <recommendedName>
        <fullName evidence="3">Histone deacetylase 14</fullName>
    </recommendedName>
</protein>
<evidence type="ECO:0000313" key="2">
    <source>
        <dbReference type="EMBL" id="GFD48740.1"/>
    </source>
</evidence>
<proteinExistence type="predicted"/>
<organism evidence="2">
    <name type="scientific">Tanacetum cinerariifolium</name>
    <name type="common">Dalmatian daisy</name>
    <name type="synonym">Chrysanthemum cinerariifolium</name>
    <dbReference type="NCBI Taxonomy" id="118510"/>
    <lineage>
        <taxon>Eukaryota</taxon>
        <taxon>Viridiplantae</taxon>
        <taxon>Streptophyta</taxon>
        <taxon>Embryophyta</taxon>
        <taxon>Tracheophyta</taxon>
        <taxon>Spermatophyta</taxon>
        <taxon>Magnoliopsida</taxon>
        <taxon>eudicotyledons</taxon>
        <taxon>Gunneridae</taxon>
        <taxon>Pentapetalae</taxon>
        <taxon>asterids</taxon>
        <taxon>campanulids</taxon>
        <taxon>Asterales</taxon>
        <taxon>Asteraceae</taxon>
        <taxon>Asteroideae</taxon>
        <taxon>Anthemideae</taxon>
        <taxon>Anthemidinae</taxon>
        <taxon>Tanacetum</taxon>
    </lineage>
</organism>
<dbReference type="AlphaFoldDB" id="A0A699WR96"/>
<name>A0A699WR96_TANCI</name>
<gene>
    <name evidence="2" type="ORF">Tci_920709</name>
</gene>
<feature type="region of interest" description="Disordered" evidence="1">
    <location>
        <begin position="29"/>
        <end position="71"/>
    </location>
</feature>
<evidence type="ECO:0000256" key="1">
    <source>
        <dbReference type="SAM" id="MobiDB-lite"/>
    </source>
</evidence>
<comment type="caution">
    <text evidence="2">The sequence shown here is derived from an EMBL/GenBank/DDBJ whole genome shotgun (WGS) entry which is preliminary data.</text>
</comment>
<sequence length="71" mass="7910">MPIPSKLITANIREAPFYHEYQENVAKRRGFLAGETGSTQDLPAPKPAKPARKPQSTVQKAPLKPSLWRKA</sequence>
<reference evidence="2" key="1">
    <citation type="journal article" date="2019" name="Sci. Rep.">
        <title>Draft genome of Tanacetum cinerariifolium, the natural source of mosquito coil.</title>
        <authorList>
            <person name="Yamashiro T."/>
            <person name="Shiraishi A."/>
            <person name="Satake H."/>
            <person name="Nakayama K."/>
        </authorList>
    </citation>
    <scope>NUCLEOTIDE SEQUENCE</scope>
</reference>